<dbReference type="Pfam" id="PF13635">
    <property type="entry name" value="DUF4143"/>
    <property type="match status" value="1"/>
</dbReference>
<name>A0A5J5DSN9_9BIFI</name>
<dbReference type="OrthoDB" id="9801684at2"/>
<dbReference type="InterPro" id="IPR027417">
    <property type="entry name" value="P-loop_NTPase"/>
</dbReference>
<comment type="caution">
    <text evidence="4">The sequence shown here is derived from an EMBL/GenBank/DDBJ whole genome shotgun (WGS) entry which is preliminary data.</text>
</comment>
<keyword evidence="4" id="KW-0547">Nucleotide-binding</keyword>
<dbReference type="Proteomes" id="UP000374630">
    <property type="component" value="Unassembled WGS sequence"/>
</dbReference>
<organism evidence="4 5">
    <name type="scientific">Bifidobacterium vespertilionis</name>
    <dbReference type="NCBI Taxonomy" id="2562524"/>
    <lineage>
        <taxon>Bacteria</taxon>
        <taxon>Bacillati</taxon>
        <taxon>Actinomycetota</taxon>
        <taxon>Actinomycetes</taxon>
        <taxon>Bifidobacteriales</taxon>
        <taxon>Bifidobacteriaceae</taxon>
        <taxon>Bifidobacterium</taxon>
    </lineage>
</organism>
<feature type="domain" description="AAA" evidence="1">
    <location>
        <begin position="22"/>
        <end position="150"/>
    </location>
</feature>
<accession>A0A5J5DSN9</accession>
<dbReference type="EMBL" id="RZOA01000022">
    <property type="protein sequence ID" value="KAA8821897.1"/>
    <property type="molecule type" value="Genomic_DNA"/>
</dbReference>
<dbReference type="Proteomes" id="UP000345527">
    <property type="component" value="Unassembled WGS sequence"/>
</dbReference>
<dbReference type="GO" id="GO:0005524">
    <property type="term" value="F:ATP binding"/>
    <property type="evidence" value="ECO:0007669"/>
    <property type="project" value="UniProtKB-KW"/>
</dbReference>
<evidence type="ECO:0000313" key="5">
    <source>
        <dbReference type="Proteomes" id="UP000345527"/>
    </source>
</evidence>
<dbReference type="InterPro" id="IPR041682">
    <property type="entry name" value="AAA_14"/>
</dbReference>
<evidence type="ECO:0000313" key="4">
    <source>
        <dbReference type="EMBL" id="KAA8821897.1"/>
    </source>
</evidence>
<reference evidence="5 6" key="1">
    <citation type="journal article" date="2019" name="Syst. Appl. Microbiol.">
        <title>Characterization of Bifidobacterium species in feaces of the Egyptian fruit bat: Description of B. vespertilionis sp. nov. and B. rousetti sp. nov.</title>
        <authorList>
            <person name="Modesto M."/>
            <person name="Satti M."/>
            <person name="Watanabe K."/>
            <person name="Puglisi E."/>
            <person name="Morelli L."/>
            <person name="Huang C.-H."/>
            <person name="Liou J.-S."/>
            <person name="Miyashita M."/>
            <person name="Tamura T."/>
            <person name="Saito S."/>
            <person name="Mori K."/>
            <person name="Huang L."/>
            <person name="Sciavilla P."/>
            <person name="Sandri C."/>
            <person name="Spiezio C."/>
            <person name="Vitali F."/>
            <person name="Cavalieri D."/>
            <person name="Perpetuini G."/>
            <person name="Tofalo R."/>
            <person name="Bonetti A."/>
            <person name="Arita M."/>
            <person name="Mattarelli P."/>
        </authorList>
    </citation>
    <scope>NUCLEOTIDE SEQUENCE [LARGE SCALE GENOMIC DNA]</scope>
    <source>
        <strain evidence="3 6">RST16</strain>
        <strain evidence="4 5">RST8</strain>
    </source>
</reference>
<dbReference type="PANTHER" id="PTHR33295:SF20">
    <property type="entry name" value="ATPASE"/>
    <property type="match status" value="1"/>
</dbReference>
<dbReference type="InterPro" id="IPR025420">
    <property type="entry name" value="DUF4143"/>
</dbReference>
<dbReference type="PANTHER" id="PTHR33295">
    <property type="entry name" value="ATPASE"/>
    <property type="match status" value="1"/>
</dbReference>
<feature type="domain" description="DUF4143" evidence="2">
    <location>
        <begin position="198"/>
        <end position="335"/>
    </location>
</feature>
<dbReference type="EMBL" id="RZNZ01000019">
    <property type="protein sequence ID" value="KAA8816898.1"/>
    <property type="molecule type" value="Genomic_DNA"/>
</dbReference>
<keyword evidence="6" id="KW-1185">Reference proteome</keyword>
<evidence type="ECO:0000259" key="1">
    <source>
        <dbReference type="Pfam" id="PF13173"/>
    </source>
</evidence>
<evidence type="ECO:0000313" key="3">
    <source>
        <dbReference type="EMBL" id="KAA8816898.1"/>
    </source>
</evidence>
<evidence type="ECO:0000259" key="2">
    <source>
        <dbReference type="Pfam" id="PF13635"/>
    </source>
</evidence>
<keyword evidence="4" id="KW-0067">ATP-binding</keyword>
<evidence type="ECO:0000313" key="6">
    <source>
        <dbReference type="Proteomes" id="UP000374630"/>
    </source>
</evidence>
<sequence length="412" mass="45947">MELKPRPMYLDKLLALRDNGLIKVITGMRRCGKSSLLALLEQRLTQDGVDREHIIAINLEEFEYADYDAERLHRHIAERLGKGGGNYILLDEVQLVDGWERAVNALRVEADADIYLTGSNAHLLSSQLSTLLSGRYVQIGVFPLTYSEFLDYTGQASSGEAFTRYTTYGGLPPVVDQGTNQALARTVLSGIYDTIFVRDIAQHLQIRNPLVFNDVARYLADVAGSPVSVTKIEHRLKSARRPTANETIERYISGLMDAFLFYRAQRINVRGGDYLQGLSKYYPSDPGIRNMLLGFPGGDFGPLLENVVHNELRVRGYSIQVGKMDDLEIDFVATRLRDDMSVERMFIQVSASILDKGTREREFAPFARLAGVPGRRMILTLDTFGLGTTDGVEVVNALDWLTSGNEASRGAD</sequence>
<protein>
    <submittedName>
        <fullName evidence="4">ATP-binding protein</fullName>
    </submittedName>
</protein>
<dbReference type="AlphaFoldDB" id="A0A5J5DSN9"/>
<dbReference type="SUPFAM" id="SSF52540">
    <property type="entry name" value="P-loop containing nucleoside triphosphate hydrolases"/>
    <property type="match status" value="1"/>
</dbReference>
<dbReference type="RefSeq" id="WP_150354758.1">
    <property type="nucleotide sequence ID" value="NZ_RZNZ01000019.1"/>
</dbReference>
<gene>
    <name evidence="4" type="ORF">EM848_09865</name>
    <name evidence="3" type="ORF">EMO90_11105</name>
</gene>
<dbReference type="Pfam" id="PF13173">
    <property type="entry name" value="AAA_14"/>
    <property type="match status" value="1"/>
</dbReference>
<proteinExistence type="predicted"/>